<dbReference type="Proteomes" id="UP000001551">
    <property type="component" value="Chromosome"/>
</dbReference>
<organism evidence="2 3">
    <name type="scientific">Ethanoligenens harbinense (strain DSM 18485 / JCM 12961 / CGMCC 1.5033 / YUAN-3)</name>
    <dbReference type="NCBI Taxonomy" id="663278"/>
    <lineage>
        <taxon>Bacteria</taxon>
        <taxon>Bacillati</taxon>
        <taxon>Bacillota</taxon>
        <taxon>Clostridia</taxon>
        <taxon>Eubacteriales</taxon>
        <taxon>Oscillospiraceae</taxon>
        <taxon>Ethanoligenens</taxon>
    </lineage>
</organism>
<dbReference type="eggNOG" id="ENOG5033C63">
    <property type="taxonomic scope" value="Bacteria"/>
</dbReference>
<dbReference type="AlphaFoldDB" id="E6U835"/>
<dbReference type="EMBL" id="CP002400">
    <property type="protein sequence ID" value="ADU27054.1"/>
    <property type="molecule type" value="Genomic_DNA"/>
</dbReference>
<name>E6U835_ETHHY</name>
<dbReference type="RefSeq" id="WP_013485409.1">
    <property type="nucleotide sequence ID" value="NC_014828.1"/>
</dbReference>
<dbReference type="STRING" id="663278.Ethha_1518"/>
<proteinExistence type="predicted"/>
<protein>
    <submittedName>
        <fullName evidence="2">Uncharacterized protein</fullName>
    </submittedName>
</protein>
<keyword evidence="3" id="KW-1185">Reference proteome</keyword>
<evidence type="ECO:0000313" key="2">
    <source>
        <dbReference type="EMBL" id="ADU27054.1"/>
    </source>
</evidence>
<dbReference type="HOGENOM" id="CLU_2422517_0_0_9"/>
<gene>
    <name evidence="2" type="ordered locus">Ethha_1518</name>
</gene>
<evidence type="ECO:0000256" key="1">
    <source>
        <dbReference type="SAM" id="MobiDB-lite"/>
    </source>
</evidence>
<sequence length="91" mass="10819">MEKFIPREKMSKKAKRALDRSRRGTWGPQSPVTRTVESKKRYDRKKNRWDEHPADFFIRLSAALLSKPTATSLRTRHFVKPPWKNVPCRIL</sequence>
<accession>E6U835</accession>
<reference evidence="2 3" key="1">
    <citation type="submission" date="2010-12" db="EMBL/GenBank/DDBJ databases">
        <title>Complete sequence of Ethanoligenens harbinense YUAN-3.</title>
        <authorList>
            <person name="Lucas S."/>
            <person name="Copeland A."/>
            <person name="Lapidus A."/>
            <person name="Cheng J.-F."/>
            <person name="Bruce D."/>
            <person name="Goodwin L."/>
            <person name="Pitluck S."/>
            <person name="Chertkov O."/>
            <person name="Misra M."/>
            <person name="Detter J.C."/>
            <person name="Han C."/>
            <person name="Tapia R."/>
            <person name="Land M."/>
            <person name="Hauser L."/>
            <person name="Jeffries C."/>
            <person name="Kyrpides N."/>
            <person name="Ivanova N."/>
            <person name="Mikhailova N."/>
            <person name="Wang A."/>
            <person name="Mouttaki H."/>
            <person name="He Z."/>
            <person name="Zhou J."/>
            <person name="Hemme C.L."/>
            <person name="Woyke T."/>
        </authorList>
    </citation>
    <scope>NUCLEOTIDE SEQUENCE [LARGE SCALE GENOMIC DNA]</scope>
    <source>
        <strain evidence="3">DSM 18485 / JCM 12961 / CGMCC 1.5033 / YUAN-3</strain>
    </source>
</reference>
<feature type="compositionally biased region" description="Basic and acidic residues" evidence="1">
    <location>
        <begin position="1"/>
        <end position="22"/>
    </location>
</feature>
<evidence type="ECO:0000313" key="3">
    <source>
        <dbReference type="Proteomes" id="UP000001551"/>
    </source>
</evidence>
<dbReference type="KEGG" id="eha:Ethha_1518"/>
<feature type="region of interest" description="Disordered" evidence="1">
    <location>
        <begin position="1"/>
        <end position="39"/>
    </location>
</feature>